<evidence type="ECO:0000313" key="16">
    <source>
        <dbReference type="Proteomes" id="UP000262371"/>
    </source>
</evidence>
<dbReference type="AlphaFoldDB" id="A0A371YZK1"/>
<dbReference type="InterPro" id="IPR012338">
    <property type="entry name" value="Beta-lactam/transpept-like"/>
</dbReference>
<evidence type="ECO:0000313" key="15">
    <source>
        <dbReference type="EMBL" id="RFD19671.1"/>
    </source>
</evidence>
<feature type="domain" description="Glycosyl transferase family 51" evidence="13">
    <location>
        <begin position="64"/>
        <end position="224"/>
    </location>
</feature>
<keyword evidence="7" id="KW-0808">Transferase</keyword>
<comment type="similarity">
    <text evidence="3">In the N-terminal section; belongs to the glycosyltransferase 51 family.</text>
</comment>
<evidence type="ECO:0000256" key="11">
    <source>
        <dbReference type="ARBA" id="ARBA00049902"/>
    </source>
</evidence>
<dbReference type="OrthoDB" id="9766909at2"/>
<dbReference type="GO" id="GO:0008658">
    <property type="term" value="F:penicillin binding"/>
    <property type="evidence" value="ECO:0007669"/>
    <property type="project" value="InterPro"/>
</dbReference>
<keyword evidence="16" id="KW-1185">Reference proteome</keyword>
<dbReference type="GO" id="GO:0004180">
    <property type="term" value="F:carboxypeptidase activity"/>
    <property type="evidence" value="ECO:0007669"/>
    <property type="project" value="UniProtKB-KW"/>
</dbReference>
<reference evidence="15 16" key="1">
    <citation type="submission" date="2018-08" db="EMBL/GenBank/DDBJ databases">
        <title>Komagataeibacter sp. AV 382.</title>
        <authorList>
            <person name="Skraban J."/>
            <person name="Trcek J."/>
        </authorList>
    </citation>
    <scope>NUCLEOTIDE SEQUENCE [LARGE SCALE GENOMIC DNA]</scope>
    <source>
        <strain evidence="15 16">AV 382</strain>
    </source>
</reference>
<keyword evidence="8" id="KW-0378">Hydrolase</keyword>
<dbReference type="SUPFAM" id="SSF56601">
    <property type="entry name" value="beta-lactamase/transpeptidase-like"/>
    <property type="match status" value="1"/>
</dbReference>
<dbReference type="Pfam" id="PF00912">
    <property type="entry name" value="Transgly"/>
    <property type="match status" value="1"/>
</dbReference>
<dbReference type="UniPathway" id="UPA00219"/>
<evidence type="ECO:0000256" key="6">
    <source>
        <dbReference type="ARBA" id="ARBA00022676"/>
    </source>
</evidence>
<dbReference type="Proteomes" id="UP000262371">
    <property type="component" value="Unassembled WGS sequence"/>
</dbReference>
<gene>
    <name evidence="15" type="ORF">DY926_10095</name>
</gene>
<dbReference type="GO" id="GO:0006508">
    <property type="term" value="P:proteolysis"/>
    <property type="evidence" value="ECO:0007669"/>
    <property type="project" value="UniProtKB-KW"/>
</dbReference>
<comment type="pathway">
    <text evidence="1">Cell wall biogenesis; peptidoglycan biosynthesis.</text>
</comment>
<evidence type="ECO:0000259" key="14">
    <source>
        <dbReference type="Pfam" id="PF06832"/>
    </source>
</evidence>
<feature type="domain" description="Penicillin-binding protein transpeptidase" evidence="12">
    <location>
        <begin position="317"/>
        <end position="504"/>
    </location>
</feature>
<keyword evidence="5" id="KW-0645">Protease</keyword>
<dbReference type="Pfam" id="PF00905">
    <property type="entry name" value="Transpeptidase"/>
    <property type="match status" value="1"/>
</dbReference>
<name>A0A371YZK1_9PROT</name>
<keyword evidence="4" id="KW-0121">Carboxypeptidase</keyword>
<dbReference type="Gene3D" id="3.40.710.10">
    <property type="entry name" value="DD-peptidase/beta-lactamase superfamily"/>
    <property type="match status" value="1"/>
</dbReference>
<sequence length="661" mass="70657">MRRTPALVLTLGLLVAVVLPAGMLWMLDRLLPPDLSRLHASALILNDRTGARLDGRTSVDGMWRLPLAAPQVDPVYLQMLLRTEDRRFYWHPGVDPLSMARALAQLVMRGHIVSGGSTLAMQASRLLSPHRHSLRGKLLDMARAVQLEWRYGRRGVLDIYLTLTPEGGNIEGVRAGSLLYFGHEPDHLAPQEAALLVAIPRHPTTLRPGRHNALALAAARQVLRGTGMGQEMENVPSGPVPMPHAAPALLAHAWSVGLRDVVRTTLDGRLQRMLRGVVAARDAPLRGTFAALVVRRDGGIAAWIGGGEHQCPGCAVDLVTARRSPGSTLKPFIYGMAFDHGLLTPRTRISDGRMSLSGYAPHDFDQSFRGETTVADALRQSLNVPAVQALRLIGPDRFLSRLAACGVVPRLPGRDVAPGLAIALGGEGISIYDLATLYSALNHDGQVMAPYFDVTGRAPATRLLGPRAAQDVRTILEGTPPPPGSGQWNHVAFKTGTSYGMHDAWAAGVTGQWTIIVWAGRPDGTAAPGITGRATAAPLLAHIVSLLEPDGSIAASGVTPHHQAISYLSPALRRLSRPEGPQIIMPQAGSEMESRADDGTMTPIGLEAGGGTPPYQWMVNGTRLDVPPGAAPSWLPDGVGYVHISVMDMHGRSAAVDVRIR</sequence>
<dbReference type="GO" id="GO:0009252">
    <property type="term" value="P:peptidoglycan biosynthetic process"/>
    <property type="evidence" value="ECO:0007669"/>
    <property type="project" value="UniProtKB-UniPathway"/>
</dbReference>
<dbReference type="PANTHER" id="PTHR32282:SF15">
    <property type="entry name" value="PENICILLIN-BINDING PROTEIN 1C"/>
    <property type="match status" value="1"/>
</dbReference>
<dbReference type="InterPro" id="IPR036950">
    <property type="entry name" value="PBP_transglycosylase"/>
</dbReference>
<evidence type="ECO:0000256" key="8">
    <source>
        <dbReference type="ARBA" id="ARBA00022801"/>
    </source>
</evidence>
<dbReference type="EMBL" id="QUWV01000083">
    <property type="protein sequence ID" value="RFD19671.1"/>
    <property type="molecule type" value="Genomic_DNA"/>
</dbReference>
<comment type="caution">
    <text evidence="15">The sequence shown here is derived from an EMBL/GenBank/DDBJ whole genome shotgun (WGS) entry which is preliminary data.</text>
</comment>
<dbReference type="InterPro" id="IPR023346">
    <property type="entry name" value="Lysozyme-like_dom_sf"/>
</dbReference>
<evidence type="ECO:0000256" key="9">
    <source>
        <dbReference type="ARBA" id="ARBA00023268"/>
    </source>
</evidence>
<evidence type="ECO:0000256" key="7">
    <source>
        <dbReference type="ARBA" id="ARBA00022679"/>
    </source>
</evidence>
<accession>A0A371YZK1</accession>
<dbReference type="InterPro" id="IPR050396">
    <property type="entry name" value="Glycosyltr_51/Transpeptidase"/>
</dbReference>
<comment type="catalytic activity">
    <reaction evidence="11">
        <text>[GlcNAc-(1-&gt;4)-Mur2Ac(oyl-L-Ala-gamma-D-Glu-L-Lys-D-Ala-D-Ala)](n)-di-trans,octa-cis-undecaprenyl diphosphate + beta-D-GlcNAc-(1-&gt;4)-Mur2Ac(oyl-L-Ala-gamma-D-Glu-L-Lys-D-Ala-D-Ala)-di-trans,octa-cis-undecaprenyl diphosphate = [GlcNAc-(1-&gt;4)-Mur2Ac(oyl-L-Ala-gamma-D-Glu-L-Lys-D-Ala-D-Ala)](n+1)-di-trans,octa-cis-undecaprenyl diphosphate + di-trans,octa-cis-undecaprenyl diphosphate + H(+)</text>
        <dbReference type="Rhea" id="RHEA:23708"/>
        <dbReference type="Rhea" id="RHEA-COMP:9602"/>
        <dbReference type="Rhea" id="RHEA-COMP:9603"/>
        <dbReference type="ChEBI" id="CHEBI:15378"/>
        <dbReference type="ChEBI" id="CHEBI:58405"/>
        <dbReference type="ChEBI" id="CHEBI:60033"/>
        <dbReference type="ChEBI" id="CHEBI:78435"/>
        <dbReference type="EC" id="2.4.99.28"/>
    </reaction>
</comment>
<feature type="domain" description="Penicillin-binding C-terminal" evidence="14">
    <location>
        <begin position="576"/>
        <end position="658"/>
    </location>
</feature>
<evidence type="ECO:0000256" key="4">
    <source>
        <dbReference type="ARBA" id="ARBA00022645"/>
    </source>
</evidence>
<dbReference type="Gene3D" id="1.10.3810.10">
    <property type="entry name" value="Biosynthetic peptidoglycan transglycosylase-like"/>
    <property type="match status" value="1"/>
</dbReference>
<comment type="similarity">
    <text evidence="2">In the C-terminal section; belongs to the transpeptidase family.</text>
</comment>
<dbReference type="PANTHER" id="PTHR32282">
    <property type="entry name" value="BINDING PROTEIN TRANSPEPTIDASE, PUTATIVE-RELATED"/>
    <property type="match status" value="1"/>
</dbReference>
<evidence type="ECO:0000259" key="12">
    <source>
        <dbReference type="Pfam" id="PF00905"/>
    </source>
</evidence>
<evidence type="ECO:0000256" key="1">
    <source>
        <dbReference type="ARBA" id="ARBA00004752"/>
    </source>
</evidence>
<dbReference type="InterPro" id="IPR001460">
    <property type="entry name" value="PCN-bd_Tpept"/>
</dbReference>
<dbReference type="GO" id="GO:0030288">
    <property type="term" value="C:outer membrane-bounded periplasmic space"/>
    <property type="evidence" value="ECO:0007669"/>
    <property type="project" value="TreeGrafter"/>
</dbReference>
<proteinExistence type="inferred from homology"/>
<evidence type="ECO:0000256" key="3">
    <source>
        <dbReference type="ARBA" id="ARBA00007739"/>
    </source>
</evidence>
<keyword evidence="6" id="KW-0328">Glycosyltransferase</keyword>
<dbReference type="Pfam" id="PF06832">
    <property type="entry name" value="BiPBP_C"/>
    <property type="match status" value="1"/>
</dbReference>
<dbReference type="GO" id="GO:0008955">
    <property type="term" value="F:peptidoglycan glycosyltransferase activity"/>
    <property type="evidence" value="ECO:0007669"/>
    <property type="project" value="UniProtKB-EC"/>
</dbReference>
<dbReference type="RefSeq" id="WP_116703245.1">
    <property type="nucleotide sequence ID" value="NZ_QUWV01000083.1"/>
</dbReference>
<keyword evidence="9" id="KW-0511">Multifunctional enzyme</keyword>
<dbReference type="InterPro" id="IPR001264">
    <property type="entry name" value="Glyco_trans_51"/>
</dbReference>
<evidence type="ECO:0000256" key="10">
    <source>
        <dbReference type="ARBA" id="ARBA00044770"/>
    </source>
</evidence>
<dbReference type="EC" id="2.4.99.28" evidence="10"/>
<evidence type="ECO:0000256" key="5">
    <source>
        <dbReference type="ARBA" id="ARBA00022670"/>
    </source>
</evidence>
<organism evidence="15 16">
    <name type="scientific">Komagataeibacter melaceti</name>
    <dbReference type="NCBI Taxonomy" id="2766577"/>
    <lineage>
        <taxon>Bacteria</taxon>
        <taxon>Pseudomonadati</taxon>
        <taxon>Pseudomonadota</taxon>
        <taxon>Alphaproteobacteria</taxon>
        <taxon>Acetobacterales</taxon>
        <taxon>Acetobacteraceae</taxon>
        <taxon>Komagataeibacter</taxon>
    </lineage>
</organism>
<dbReference type="InterPro" id="IPR009647">
    <property type="entry name" value="PBP_C"/>
</dbReference>
<evidence type="ECO:0000256" key="2">
    <source>
        <dbReference type="ARBA" id="ARBA00007090"/>
    </source>
</evidence>
<dbReference type="SUPFAM" id="SSF53955">
    <property type="entry name" value="Lysozyme-like"/>
    <property type="match status" value="1"/>
</dbReference>
<protein>
    <recommendedName>
        <fullName evidence="10">peptidoglycan glycosyltransferase</fullName>
        <ecNumber evidence="10">2.4.99.28</ecNumber>
    </recommendedName>
</protein>
<evidence type="ECO:0000259" key="13">
    <source>
        <dbReference type="Pfam" id="PF00912"/>
    </source>
</evidence>